<name>A0A3E0TWP1_9GAMM</name>
<comment type="caution">
    <text evidence="2">The sequence shown here is derived from an EMBL/GenBank/DDBJ whole genome shotgun (WGS) entry which is preliminary data.</text>
</comment>
<evidence type="ECO:0000313" key="3">
    <source>
        <dbReference type="Proteomes" id="UP000256478"/>
    </source>
</evidence>
<dbReference type="AlphaFoldDB" id="A0A3E0TWP1"/>
<feature type="signal peptide" evidence="1">
    <location>
        <begin position="1"/>
        <end position="19"/>
    </location>
</feature>
<dbReference type="EMBL" id="QUOU01000001">
    <property type="protein sequence ID" value="REL28352.1"/>
    <property type="molecule type" value="Genomic_DNA"/>
</dbReference>
<gene>
    <name evidence="2" type="ORF">DXX93_18465</name>
</gene>
<reference evidence="2 3" key="1">
    <citation type="submission" date="2018-08" db="EMBL/GenBank/DDBJ databases">
        <title>Thalassotalea euphylliae genome.</title>
        <authorList>
            <person name="Summers S."/>
            <person name="Rice S.A."/>
            <person name="Freckelton M.L."/>
            <person name="Nedved B.T."/>
            <person name="Hadfield M.G."/>
        </authorList>
    </citation>
    <scope>NUCLEOTIDE SEQUENCE [LARGE SCALE GENOMIC DNA]</scope>
    <source>
        <strain evidence="2 3">H1</strain>
    </source>
</reference>
<protein>
    <recommendedName>
        <fullName evidence="4">DUF2059 domain-containing protein</fullName>
    </recommendedName>
</protein>
<evidence type="ECO:0000313" key="2">
    <source>
        <dbReference type="EMBL" id="REL28352.1"/>
    </source>
</evidence>
<feature type="chain" id="PRO_5017677059" description="DUF2059 domain-containing protein" evidence="1">
    <location>
        <begin position="20"/>
        <end position="162"/>
    </location>
</feature>
<dbReference type="Proteomes" id="UP000256478">
    <property type="component" value="Unassembled WGS sequence"/>
</dbReference>
<dbReference type="RefSeq" id="WP_116009389.1">
    <property type="nucleotide sequence ID" value="NZ_QUOU01000001.1"/>
</dbReference>
<proteinExistence type="predicted"/>
<accession>A0A3E0TWP1</accession>
<evidence type="ECO:0000256" key="1">
    <source>
        <dbReference type="SAM" id="SignalP"/>
    </source>
</evidence>
<organism evidence="2 3">
    <name type="scientific">Thalassotalea euphylliae</name>
    <dbReference type="NCBI Taxonomy" id="1655234"/>
    <lineage>
        <taxon>Bacteria</taxon>
        <taxon>Pseudomonadati</taxon>
        <taxon>Pseudomonadota</taxon>
        <taxon>Gammaproteobacteria</taxon>
        <taxon>Alteromonadales</taxon>
        <taxon>Colwelliaceae</taxon>
        <taxon>Thalassotalea</taxon>
    </lineage>
</organism>
<evidence type="ECO:0008006" key="4">
    <source>
        <dbReference type="Google" id="ProtNLM"/>
    </source>
</evidence>
<sequence>MMKELFVFFVSLLAYSAFASESQKALISEAFNNFNESLVALEAQESHCSMSDRVLDANTFSGVKLSKEQKLTIIEYFYYDTLLECSKEALGQFLTQSTLLKSIEPDFLNTTEQANRLVISTNIAHLKAKHQFDNLDEHIKKRIIKPSEPFNLLMTANILGLN</sequence>
<keyword evidence="1" id="KW-0732">Signal</keyword>